<keyword evidence="3" id="KW-0862">Zinc</keyword>
<reference evidence="5 6" key="1">
    <citation type="journal article" date="2018" name="Nat. Biotechnol.">
        <title>A standardized bacterial taxonomy based on genome phylogeny substantially revises the tree of life.</title>
        <authorList>
            <person name="Parks D.H."/>
            <person name="Chuvochina M."/>
            <person name="Waite D.W."/>
            <person name="Rinke C."/>
            <person name="Skarshewski A."/>
            <person name="Chaumeil P.A."/>
            <person name="Hugenholtz P."/>
        </authorList>
    </citation>
    <scope>NUCLEOTIDE SEQUENCE [LARGE SCALE GENOMIC DNA]</scope>
    <source>
        <strain evidence="5">UBA8733</strain>
    </source>
</reference>
<keyword evidence="2" id="KW-0479">Metal-binding</keyword>
<feature type="domain" description="CENP-V/GFA" evidence="4">
    <location>
        <begin position="1"/>
        <end position="87"/>
    </location>
</feature>
<dbReference type="InterPro" id="IPR011057">
    <property type="entry name" value="Mss4-like_sf"/>
</dbReference>
<evidence type="ECO:0000256" key="1">
    <source>
        <dbReference type="ARBA" id="ARBA00005495"/>
    </source>
</evidence>
<dbReference type="InterPro" id="IPR006913">
    <property type="entry name" value="CENP-V/GFA"/>
</dbReference>
<protein>
    <submittedName>
        <fullName evidence="5">Aldehyde-activating protein</fullName>
    </submittedName>
</protein>
<dbReference type="EMBL" id="DMAN01000289">
    <property type="protein sequence ID" value="HAE28044.1"/>
    <property type="molecule type" value="Genomic_DNA"/>
</dbReference>
<gene>
    <name evidence="5" type="ORF">DCG58_12845</name>
</gene>
<evidence type="ECO:0000259" key="4">
    <source>
        <dbReference type="PROSITE" id="PS51891"/>
    </source>
</evidence>
<dbReference type="AlphaFoldDB" id="A0A3B9H1A9"/>
<accession>A0A3B9H1A9</accession>
<evidence type="ECO:0000313" key="5">
    <source>
        <dbReference type="EMBL" id="HAE28044.1"/>
    </source>
</evidence>
<dbReference type="Pfam" id="PF04828">
    <property type="entry name" value="GFA"/>
    <property type="match status" value="1"/>
</dbReference>
<dbReference type="PANTHER" id="PTHR28620:SF1">
    <property type="entry name" value="CENP-V_GFA DOMAIN-CONTAINING PROTEIN"/>
    <property type="match status" value="1"/>
</dbReference>
<comment type="similarity">
    <text evidence="1">Belongs to the Gfa family.</text>
</comment>
<dbReference type="InterPro" id="IPR052355">
    <property type="entry name" value="CENP-V-like"/>
</dbReference>
<organism evidence="5 6">
    <name type="scientific">Hyphomonas adhaerens</name>
    <dbReference type="NCBI Taxonomy" id="81029"/>
    <lineage>
        <taxon>Bacteria</taxon>
        <taxon>Pseudomonadati</taxon>
        <taxon>Pseudomonadota</taxon>
        <taxon>Alphaproteobacteria</taxon>
        <taxon>Hyphomonadales</taxon>
        <taxon>Hyphomonadaceae</taxon>
        <taxon>Hyphomonas</taxon>
    </lineage>
</organism>
<dbReference type="GO" id="GO:0046872">
    <property type="term" value="F:metal ion binding"/>
    <property type="evidence" value="ECO:0007669"/>
    <property type="project" value="UniProtKB-KW"/>
</dbReference>
<dbReference type="Proteomes" id="UP000259610">
    <property type="component" value="Unassembled WGS sequence"/>
</dbReference>
<dbReference type="SUPFAM" id="SSF51316">
    <property type="entry name" value="Mss4-like"/>
    <property type="match status" value="1"/>
</dbReference>
<proteinExistence type="inferred from homology"/>
<dbReference type="PANTHER" id="PTHR28620">
    <property type="entry name" value="CENTROMERE PROTEIN V"/>
    <property type="match status" value="1"/>
</dbReference>
<dbReference type="PROSITE" id="PS51891">
    <property type="entry name" value="CENP_V_GFA"/>
    <property type="match status" value="1"/>
</dbReference>
<dbReference type="GO" id="GO:0016846">
    <property type="term" value="F:carbon-sulfur lyase activity"/>
    <property type="evidence" value="ECO:0007669"/>
    <property type="project" value="InterPro"/>
</dbReference>
<evidence type="ECO:0000256" key="3">
    <source>
        <dbReference type="ARBA" id="ARBA00022833"/>
    </source>
</evidence>
<evidence type="ECO:0000256" key="2">
    <source>
        <dbReference type="ARBA" id="ARBA00022723"/>
    </source>
</evidence>
<name>A0A3B9H1A9_9PROT</name>
<dbReference type="Gene3D" id="2.170.150.70">
    <property type="match status" value="1"/>
</dbReference>
<sequence>CSICAMSGNIHIIVPSSRFRLLQGNDNLAEYTFNTGAARHLFCKTCGVKSFYIPRSNPDGVAVTWRCIDDWQDLNATVNRFDGQNWEQHAHTLAHKSKA</sequence>
<feature type="non-terminal residue" evidence="5">
    <location>
        <position position="1"/>
    </location>
</feature>
<comment type="caution">
    <text evidence="5">The sequence shown here is derived from an EMBL/GenBank/DDBJ whole genome shotgun (WGS) entry which is preliminary data.</text>
</comment>
<evidence type="ECO:0000313" key="6">
    <source>
        <dbReference type="Proteomes" id="UP000259610"/>
    </source>
</evidence>